<feature type="binding site" evidence="3">
    <location>
        <begin position="71"/>
        <end position="78"/>
    </location>
    <ligand>
        <name>ATP</name>
        <dbReference type="ChEBI" id="CHEBI:30616"/>
    </ligand>
</feature>
<dbReference type="PANTHER" id="PTHR12169">
    <property type="entry name" value="ATPASE N2B"/>
    <property type="match status" value="1"/>
</dbReference>
<dbReference type="AlphaFoldDB" id="A0AAE3G3K5"/>
<comment type="caution">
    <text evidence="4">The sequence shown here is derived from an EMBL/GenBank/DDBJ whole genome shotgun (WGS) entry which is preliminary data.</text>
</comment>
<evidence type="ECO:0000313" key="4">
    <source>
        <dbReference type="EMBL" id="MCP1675160.1"/>
    </source>
</evidence>
<keyword evidence="3" id="KW-0131">Cell cycle</keyword>
<dbReference type="NCBIfam" id="NF040713">
    <property type="entry name" value="ZapE"/>
    <property type="match status" value="1"/>
</dbReference>
<sequence>MTPIERYNRDLETAGFVDDPAQRRAVEALQALYDELLAQPREEAPARGVLGKLLGRRSVVRKPVQGLYLWGGVGRGKTYLMDTFFDCLPFPGKRRMHFHRFMHMVHGELKKLRDQQSPLTRVAEDFAADNRVLCFDEFYVSDITDAMILGGLLDALFMKGVTLVATSNIPPDKLYRDGLQRERFLPAIRLLETHTRVLNVDGGTDYRLRYLEQAEIYHTPADEAAAAALKEEFEHLAPEKPRYDSSILVEGRKIPVRARADDVVWFDYKAICEGPRSQVDYIEIAREFHTVIISGVPILDGDSDESARRFISLVDEFYDRHVKLLLSAAAPVEELYQGKRLAFEFDRTVSRLREMRSSEYLGSAHRV</sequence>
<dbReference type="PANTHER" id="PTHR12169:SF6">
    <property type="entry name" value="AFG1-LIKE ATPASE"/>
    <property type="match status" value="1"/>
</dbReference>
<dbReference type="InterPro" id="IPR030870">
    <property type="entry name" value="ZapE"/>
</dbReference>
<dbReference type="GO" id="GO:0005524">
    <property type="term" value="F:ATP binding"/>
    <property type="evidence" value="ECO:0007669"/>
    <property type="project" value="UniProtKB-UniRule"/>
</dbReference>
<comment type="similarity">
    <text evidence="3">Belongs to the AFG1 ATPase family. ZapE subfamily.</text>
</comment>
<organism evidence="4 5">
    <name type="scientific">Natronocella acetinitrilica</name>
    <dbReference type="NCBI Taxonomy" id="414046"/>
    <lineage>
        <taxon>Bacteria</taxon>
        <taxon>Pseudomonadati</taxon>
        <taxon>Pseudomonadota</taxon>
        <taxon>Gammaproteobacteria</taxon>
        <taxon>Chromatiales</taxon>
        <taxon>Ectothiorhodospiraceae</taxon>
        <taxon>Natronocella</taxon>
    </lineage>
</organism>
<dbReference type="Proteomes" id="UP001205843">
    <property type="component" value="Unassembled WGS sequence"/>
</dbReference>
<keyword evidence="5" id="KW-1185">Reference proteome</keyword>
<name>A0AAE3G3K5_9GAMM</name>
<accession>A0AAE3G3K5</accession>
<dbReference type="HAMAP" id="MF_01919">
    <property type="entry name" value="ZapE"/>
    <property type="match status" value="1"/>
</dbReference>
<dbReference type="GO" id="GO:0016887">
    <property type="term" value="F:ATP hydrolysis activity"/>
    <property type="evidence" value="ECO:0007669"/>
    <property type="project" value="UniProtKB-UniRule"/>
</dbReference>
<proteinExistence type="inferred from homology"/>
<dbReference type="GO" id="GO:0032153">
    <property type="term" value="C:cell division site"/>
    <property type="evidence" value="ECO:0007669"/>
    <property type="project" value="TreeGrafter"/>
</dbReference>
<keyword evidence="3 4" id="KW-0132">Cell division</keyword>
<dbReference type="InterPro" id="IPR005654">
    <property type="entry name" value="ATPase_AFG1-like"/>
</dbReference>
<dbReference type="GO" id="GO:0005737">
    <property type="term" value="C:cytoplasm"/>
    <property type="evidence" value="ECO:0007669"/>
    <property type="project" value="UniProtKB-SubCell"/>
</dbReference>
<protein>
    <recommendedName>
        <fullName evidence="3">Cell division protein ZapE</fullName>
    </recommendedName>
    <alternativeName>
        <fullName evidence="3">Z ring-associated protein ZapE</fullName>
    </alternativeName>
</protein>
<comment type="function">
    <text evidence="3">Reduces the stability of FtsZ polymers in the presence of ATP.</text>
</comment>
<comment type="subcellular location">
    <subcellularLocation>
        <location evidence="3">Cytoplasm</location>
    </subcellularLocation>
</comment>
<dbReference type="GO" id="GO:0051301">
    <property type="term" value="P:cell division"/>
    <property type="evidence" value="ECO:0007669"/>
    <property type="project" value="UniProtKB-UniRule"/>
</dbReference>
<keyword evidence="3" id="KW-0378">Hydrolase</keyword>
<evidence type="ECO:0000256" key="1">
    <source>
        <dbReference type="ARBA" id="ARBA00022741"/>
    </source>
</evidence>
<reference evidence="4" key="1">
    <citation type="submission" date="2022-03" db="EMBL/GenBank/DDBJ databases">
        <title>Genomic Encyclopedia of Type Strains, Phase III (KMG-III): the genomes of soil and plant-associated and newly described type strains.</title>
        <authorList>
            <person name="Whitman W."/>
        </authorList>
    </citation>
    <scope>NUCLEOTIDE SEQUENCE</scope>
    <source>
        <strain evidence="4">ANL 6-2</strain>
    </source>
</reference>
<dbReference type="Gene3D" id="3.40.50.300">
    <property type="entry name" value="P-loop containing nucleotide triphosphate hydrolases"/>
    <property type="match status" value="1"/>
</dbReference>
<evidence type="ECO:0000313" key="5">
    <source>
        <dbReference type="Proteomes" id="UP001205843"/>
    </source>
</evidence>
<gene>
    <name evidence="3" type="primary">zapE</name>
    <name evidence="4" type="ORF">J2T57_002308</name>
</gene>
<keyword evidence="2 3" id="KW-0067">ATP-binding</keyword>
<dbReference type="RefSeq" id="WP_253478192.1">
    <property type="nucleotide sequence ID" value="NZ_JALJXV010000005.1"/>
</dbReference>
<dbReference type="InterPro" id="IPR027417">
    <property type="entry name" value="P-loop_NTPase"/>
</dbReference>
<dbReference type="SUPFAM" id="SSF52540">
    <property type="entry name" value="P-loop containing nucleoside triphosphate hydrolases"/>
    <property type="match status" value="1"/>
</dbReference>
<dbReference type="EMBL" id="JALJXV010000005">
    <property type="protein sequence ID" value="MCP1675160.1"/>
    <property type="molecule type" value="Genomic_DNA"/>
</dbReference>
<evidence type="ECO:0000256" key="3">
    <source>
        <dbReference type="HAMAP-Rule" id="MF_01919"/>
    </source>
</evidence>
<evidence type="ECO:0000256" key="2">
    <source>
        <dbReference type="ARBA" id="ARBA00022840"/>
    </source>
</evidence>
<comment type="subunit">
    <text evidence="3">Interacts with FtsZ.</text>
</comment>
<dbReference type="Pfam" id="PF03969">
    <property type="entry name" value="AFG1_ATPase"/>
    <property type="match status" value="1"/>
</dbReference>
<keyword evidence="3" id="KW-0963">Cytoplasm</keyword>
<keyword evidence="1 3" id="KW-0547">Nucleotide-binding</keyword>